<name>A0A7G7W5E4_9BACT</name>
<organism evidence="1 2">
    <name type="scientific">Hymenobacter sediminicola</name>
    <dbReference type="NCBI Taxonomy" id="2761579"/>
    <lineage>
        <taxon>Bacteria</taxon>
        <taxon>Pseudomonadati</taxon>
        <taxon>Bacteroidota</taxon>
        <taxon>Cytophagia</taxon>
        <taxon>Cytophagales</taxon>
        <taxon>Hymenobacteraceae</taxon>
        <taxon>Hymenobacter</taxon>
    </lineage>
</organism>
<dbReference type="InterPro" id="IPR007338">
    <property type="entry name" value="DUF416"/>
</dbReference>
<dbReference type="Proteomes" id="UP000515489">
    <property type="component" value="Chromosome"/>
</dbReference>
<dbReference type="EMBL" id="CP060202">
    <property type="protein sequence ID" value="QNH61587.1"/>
    <property type="molecule type" value="Genomic_DNA"/>
</dbReference>
<dbReference type="RefSeq" id="WP_185887514.1">
    <property type="nucleotide sequence ID" value="NZ_CP060202.1"/>
</dbReference>
<accession>A0A7G7W5E4</accession>
<dbReference type="Pfam" id="PF04222">
    <property type="entry name" value="DUF416"/>
    <property type="match status" value="1"/>
</dbReference>
<sequence length="196" mass="21967">MLHYSIPHLPIPCKAVIAALTCAKMQPLYAAFCESESWGNSGVYEDGIQALFSFALTNSADEAVRVLPEFEQWFPDLDDFESILTSYAFDSSVALTEALLFVSTQDNIHFENHLTAATDCIDMFVQDLLDLDPNQPDLNKIIEASGYMQREFARRNSLLFALQENPAVTTETIEHLKLLNSTNALVELELLDKEAQ</sequence>
<dbReference type="AlphaFoldDB" id="A0A7G7W5E4"/>
<protein>
    <submittedName>
        <fullName evidence="1">DUF416 family protein</fullName>
    </submittedName>
</protein>
<dbReference type="KEGG" id="hsk:H4317_15700"/>
<keyword evidence="2" id="KW-1185">Reference proteome</keyword>
<dbReference type="Gene3D" id="1.20.1590.10">
    <property type="entry name" value="YP_001051499.1 domain like"/>
    <property type="match status" value="1"/>
</dbReference>
<gene>
    <name evidence="1" type="ORF">H4317_15700</name>
</gene>
<evidence type="ECO:0000313" key="2">
    <source>
        <dbReference type="Proteomes" id="UP000515489"/>
    </source>
</evidence>
<proteinExistence type="predicted"/>
<dbReference type="InterPro" id="IPR023381">
    <property type="entry name" value="YP001051499.1-like_dom_sf"/>
</dbReference>
<evidence type="ECO:0000313" key="1">
    <source>
        <dbReference type="EMBL" id="QNH61587.1"/>
    </source>
</evidence>
<reference evidence="1 2" key="1">
    <citation type="submission" date="2020-08" db="EMBL/GenBank/DDBJ databases">
        <title>Hymenobacter sp. S2-20-2 genome sequencing.</title>
        <authorList>
            <person name="Jin L."/>
        </authorList>
    </citation>
    <scope>NUCLEOTIDE SEQUENCE [LARGE SCALE GENOMIC DNA]</scope>
    <source>
        <strain evidence="1 2">S2-20-2</strain>
    </source>
</reference>